<comment type="caution">
    <text evidence="1">The sequence shown here is derived from an EMBL/GenBank/DDBJ whole genome shotgun (WGS) entry which is preliminary data.</text>
</comment>
<organism evidence="1 2">
    <name type="scientific">Paenibacillus hodogayensis</name>
    <dbReference type="NCBI Taxonomy" id="279208"/>
    <lineage>
        <taxon>Bacteria</taxon>
        <taxon>Bacillati</taxon>
        <taxon>Bacillota</taxon>
        <taxon>Bacilli</taxon>
        <taxon>Bacillales</taxon>
        <taxon>Paenibacillaceae</taxon>
        <taxon>Paenibacillus</taxon>
    </lineage>
</organism>
<dbReference type="InterPro" id="IPR035901">
    <property type="entry name" value="GIY-YIG_endonuc_sf"/>
</dbReference>
<evidence type="ECO:0000313" key="2">
    <source>
        <dbReference type="Proteomes" id="UP001589619"/>
    </source>
</evidence>
<gene>
    <name evidence="1" type="ORF">ACFFNY_33090</name>
</gene>
<sequence>MDRRKELVEQYKELKTEAGIYKIENTRNGKLFVASTNNFKSMNRMRMMLGLGSHPNRALQLEWTQYGGDAFTFEVLEVLKKKDSAYFDTKKELKKLEDQWLDRLQPFKERGYNTPAPARE</sequence>
<evidence type="ECO:0000313" key="1">
    <source>
        <dbReference type="EMBL" id="MFB9756437.1"/>
    </source>
</evidence>
<accession>A0ABV5W789</accession>
<protein>
    <submittedName>
        <fullName evidence="1">GIY-YIG nuclease family protein</fullName>
    </submittedName>
</protein>
<dbReference type="Proteomes" id="UP001589619">
    <property type="component" value="Unassembled WGS sequence"/>
</dbReference>
<proteinExistence type="predicted"/>
<dbReference type="CDD" id="cd10451">
    <property type="entry name" value="GIY-YIG_LuxR_like"/>
    <property type="match status" value="1"/>
</dbReference>
<dbReference type="EMBL" id="JBHMAG010000024">
    <property type="protein sequence ID" value="MFB9756437.1"/>
    <property type="molecule type" value="Genomic_DNA"/>
</dbReference>
<dbReference type="RefSeq" id="WP_344916348.1">
    <property type="nucleotide sequence ID" value="NZ_BAAAYO010000020.1"/>
</dbReference>
<keyword evidence="2" id="KW-1185">Reference proteome</keyword>
<dbReference type="Gene3D" id="3.40.1440.10">
    <property type="entry name" value="GIY-YIG endonuclease"/>
    <property type="match status" value="1"/>
</dbReference>
<dbReference type="SUPFAM" id="SSF82771">
    <property type="entry name" value="GIY-YIG endonuclease"/>
    <property type="match status" value="1"/>
</dbReference>
<name>A0ABV5W789_9BACL</name>
<reference evidence="1 2" key="1">
    <citation type="submission" date="2024-09" db="EMBL/GenBank/DDBJ databases">
        <authorList>
            <person name="Sun Q."/>
            <person name="Mori K."/>
        </authorList>
    </citation>
    <scope>NUCLEOTIDE SEQUENCE [LARGE SCALE GENOMIC DNA]</scope>
    <source>
        <strain evidence="1 2">JCM 12520</strain>
    </source>
</reference>